<comment type="caution">
    <text evidence="7">The sequence shown here is derived from an EMBL/GenBank/DDBJ whole genome shotgun (WGS) entry which is preliminary data.</text>
</comment>
<dbReference type="Pfam" id="PF07291">
    <property type="entry name" value="MauE"/>
    <property type="match status" value="1"/>
</dbReference>
<evidence type="ECO:0000256" key="4">
    <source>
        <dbReference type="ARBA" id="ARBA00023136"/>
    </source>
</evidence>
<keyword evidence="4 5" id="KW-0472">Membrane</keyword>
<protein>
    <submittedName>
        <fullName evidence="7">MauE/DoxX family redox-associated membrane protein</fullName>
    </submittedName>
</protein>
<evidence type="ECO:0000313" key="8">
    <source>
        <dbReference type="Proteomes" id="UP001589774"/>
    </source>
</evidence>
<dbReference type="RefSeq" id="WP_130855497.1">
    <property type="nucleotide sequence ID" value="NZ_JBHLWO010000002.1"/>
</dbReference>
<feature type="transmembrane region" description="Helical" evidence="5">
    <location>
        <begin position="88"/>
        <end position="108"/>
    </location>
</feature>
<gene>
    <name evidence="7" type="ORF">ACFFI0_16275</name>
</gene>
<dbReference type="InterPro" id="IPR009908">
    <property type="entry name" value="Methylamine_util_MauE"/>
</dbReference>
<keyword evidence="8" id="KW-1185">Reference proteome</keyword>
<sequence length="152" mass="17579">MKKASALKRFLKSEQTVIILTTLLTLLWAVTAGIKLRDYKTFKNQMDLQPLLPFLKGTTKLILIPSELLAALLLVLEKTRRFGLKMSLWLLVIFSGYIIFLFITQPHLPCACGAPFKQLSWWQHLLFNCTFIALNIWALILYRKRKEVKMGP</sequence>
<evidence type="ECO:0000256" key="3">
    <source>
        <dbReference type="ARBA" id="ARBA00022989"/>
    </source>
</evidence>
<comment type="subcellular location">
    <subcellularLocation>
        <location evidence="1">Membrane</location>
        <topology evidence="1">Multi-pass membrane protein</topology>
    </subcellularLocation>
</comment>
<reference evidence="7 8" key="1">
    <citation type="submission" date="2024-09" db="EMBL/GenBank/DDBJ databases">
        <authorList>
            <person name="Sun Q."/>
            <person name="Mori K."/>
        </authorList>
    </citation>
    <scope>NUCLEOTIDE SEQUENCE [LARGE SCALE GENOMIC DNA]</scope>
    <source>
        <strain evidence="7 8">CCM 7765</strain>
    </source>
</reference>
<keyword evidence="2 5" id="KW-0812">Transmembrane</keyword>
<evidence type="ECO:0000313" key="7">
    <source>
        <dbReference type="EMBL" id="MFC0319881.1"/>
    </source>
</evidence>
<dbReference type="EMBL" id="JBHLWO010000002">
    <property type="protein sequence ID" value="MFC0319881.1"/>
    <property type="molecule type" value="Genomic_DNA"/>
</dbReference>
<evidence type="ECO:0000256" key="5">
    <source>
        <dbReference type="SAM" id="Phobius"/>
    </source>
</evidence>
<evidence type="ECO:0000256" key="2">
    <source>
        <dbReference type="ARBA" id="ARBA00022692"/>
    </source>
</evidence>
<name>A0ABV6HLY5_9SPHI</name>
<organism evidence="7 8">
    <name type="scientific">Olivibacter oleidegradans</name>
    <dbReference type="NCBI Taxonomy" id="760123"/>
    <lineage>
        <taxon>Bacteria</taxon>
        <taxon>Pseudomonadati</taxon>
        <taxon>Bacteroidota</taxon>
        <taxon>Sphingobacteriia</taxon>
        <taxon>Sphingobacteriales</taxon>
        <taxon>Sphingobacteriaceae</taxon>
        <taxon>Olivibacter</taxon>
    </lineage>
</organism>
<feature type="transmembrane region" description="Helical" evidence="5">
    <location>
        <begin position="57"/>
        <end position="76"/>
    </location>
</feature>
<dbReference type="Proteomes" id="UP001589774">
    <property type="component" value="Unassembled WGS sequence"/>
</dbReference>
<evidence type="ECO:0000259" key="6">
    <source>
        <dbReference type="Pfam" id="PF07291"/>
    </source>
</evidence>
<accession>A0ABV6HLY5</accession>
<feature type="domain" description="Methylamine utilisation protein MauE" evidence="6">
    <location>
        <begin position="16"/>
        <end position="140"/>
    </location>
</feature>
<keyword evidence="3 5" id="KW-1133">Transmembrane helix</keyword>
<proteinExistence type="predicted"/>
<evidence type="ECO:0000256" key="1">
    <source>
        <dbReference type="ARBA" id="ARBA00004141"/>
    </source>
</evidence>
<feature type="transmembrane region" description="Helical" evidence="5">
    <location>
        <begin position="120"/>
        <end position="142"/>
    </location>
</feature>